<dbReference type="GO" id="GO:0030170">
    <property type="term" value="F:pyridoxal phosphate binding"/>
    <property type="evidence" value="ECO:0007669"/>
    <property type="project" value="InterPro"/>
</dbReference>
<dbReference type="GO" id="GO:0005789">
    <property type="term" value="C:endoplasmic reticulum membrane"/>
    <property type="evidence" value="ECO:0007669"/>
    <property type="project" value="UniProtKB-SubCell"/>
</dbReference>
<evidence type="ECO:0000259" key="11">
    <source>
        <dbReference type="Pfam" id="PF00155"/>
    </source>
</evidence>
<comment type="pathway">
    <text evidence="3">Lipid metabolism; sphingolipid metabolism.</text>
</comment>
<dbReference type="InterPro" id="IPR001917">
    <property type="entry name" value="Aminotrans_II_pyridoxalP_BS"/>
</dbReference>
<dbReference type="Proteomes" id="UP000682877">
    <property type="component" value="Chromosome 5"/>
</dbReference>
<evidence type="ECO:0000256" key="8">
    <source>
        <dbReference type="ARBA" id="ARBA00022898"/>
    </source>
</evidence>
<comment type="cofactor">
    <cofactor evidence="1">
        <name>pyridoxal 5'-phosphate</name>
        <dbReference type="ChEBI" id="CHEBI:597326"/>
    </cofactor>
</comment>
<keyword evidence="13" id="KW-1185">Reference proteome</keyword>
<reference evidence="12" key="1">
    <citation type="submission" date="2021-01" db="EMBL/GenBank/DDBJ databases">
        <authorList>
            <person name="Bezrukov I."/>
        </authorList>
    </citation>
    <scope>NUCLEOTIDE SEQUENCE</scope>
</reference>
<evidence type="ECO:0000256" key="1">
    <source>
        <dbReference type="ARBA" id="ARBA00001933"/>
    </source>
</evidence>
<name>A0A8S2ADY2_ARAAE</name>
<protein>
    <recommendedName>
        <fullName evidence="6">serine C-palmitoyltransferase</fullName>
        <ecNumber evidence="6">2.3.1.50</ecNumber>
    </recommendedName>
</protein>
<gene>
    <name evidence="12" type="ORF">AARE701A_LOCUS12895</name>
</gene>
<comment type="similarity">
    <text evidence="5">Belongs to the class-II pyridoxal-phosphate-dependent aminotransferase family.</text>
</comment>
<keyword evidence="9" id="KW-0443">Lipid metabolism</keyword>
<dbReference type="EMBL" id="LR999455">
    <property type="protein sequence ID" value="CAE6075538.1"/>
    <property type="molecule type" value="Genomic_DNA"/>
</dbReference>
<feature type="domain" description="Aminotransferase class I/classII large" evidence="11">
    <location>
        <begin position="478"/>
        <end position="588"/>
    </location>
</feature>
<dbReference type="AlphaFoldDB" id="A0A8S2ADY2"/>
<feature type="domain" description="Aminotransferase class I/classII large" evidence="11">
    <location>
        <begin position="627"/>
        <end position="741"/>
    </location>
</feature>
<evidence type="ECO:0000256" key="3">
    <source>
        <dbReference type="ARBA" id="ARBA00004760"/>
    </source>
</evidence>
<dbReference type="EC" id="2.3.1.50" evidence="6"/>
<evidence type="ECO:0000256" key="5">
    <source>
        <dbReference type="ARBA" id="ARBA00008392"/>
    </source>
</evidence>
<dbReference type="InterPro" id="IPR050087">
    <property type="entry name" value="AON_synthase_class-II"/>
</dbReference>
<feature type="domain" description="Aminotransferase class I/classII large" evidence="11">
    <location>
        <begin position="102"/>
        <end position="460"/>
    </location>
</feature>
<evidence type="ECO:0000256" key="10">
    <source>
        <dbReference type="ARBA" id="ARBA00048528"/>
    </source>
</evidence>
<keyword evidence="7" id="KW-0808">Transferase</keyword>
<dbReference type="InterPro" id="IPR015421">
    <property type="entry name" value="PyrdxlP-dep_Trfase_major"/>
</dbReference>
<evidence type="ECO:0000256" key="7">
    <source>
        <dbReference type="ARBA" id="ARBA00022679"/>
    </source>
</evidence>
<dbReference type="InterPro" id="IPR015424">
    <property type="entry name" value="PyrdxlP-dep_Trfase"/>
</dbReference>
<evidence type="ECO:0000256" key="4">
    <source>
        <dbReference type="ARBA" id="ARBA00004991"/>
    </source>
</evidence>
<dbReference type="GO" id="GO:0046512">
    <property type="term" value="P:sphingosine biosynthetic process"/>
    <property type="evidence" value="ECO:0007669"/>
    <property type="project" value="TreeGrafter"/>
</dbReference>
<keyword evidence="9" id="KW-0746">Sphingolipid metabolism</keyword>
<evidence type="ECO:0000256" key="6">
    <source>
        <dbReference type="ARBA" id="ARBA00013220"/>
    </source>
</evidence>
<comment type="subcellular location">
    <subcellularLocation>
        <location evidence="2">Endoplasmic reticulum membrane</location>
        <topology evidence="2">Single-pass membrane protein</topology>
    </subcellularLocation>
</comment>
<dbReference type="PANTHER" id="PTHR13693:SF3">
    <property type="entry name" value="LD36009P"/>
    <property type="match status" value="1"/>
</dbReference>
<evidence type="ECO:0000256" key="2">
    <source>
        <dbReference type="ARBA" id="ARBA00004389"/>
    </source>
</evidence>
<dbReference type="Gene3D" id="3.40.640.10">
    <property type="entry name" value="Type I PLP-dependent aspartate aminotransferase-like (Major domain)"/>
    <property type="match status" value="2"/>
</dbReference>
<dbReference type="Gene3D" id="3.90.1150.10">
    <property type="entry name" value="Aspartate Aminotransferase, domain 1"/>
    <property type="match status" value="2"/>
</dbReference>
<dbReference type="InterPro" id="IPR015422">
    <property type="entry name" value="PyrdxlP-dep_Trfase_small"/>
</dbReference>
<comment type="pathway">
    <text evidence="4">Sphingolipid metabolism.</text>
</comment>
<dbReference type="GO" id="GO:0017059">
    <property type="term" value="C:serine palmitoyltransferase complex"/>
    <property type="evidence" value="ECO:0007669"/>
    <property type="project" value="TreeGrafter"/>
</dbReference>
<comment type="catalytic activity">
    <reaction evidence="10">
        <text>L-serine + hexadecanoyl-CoA + H(+) = 3-oxosphinganine + CO2 + CoA</text>
        <dbReference type="Rhea" id="RHEA:14761"/>
        <dbReference type="ChEBI" id="CHEBI:15378"/>
        <dbReference type="ChEBI" id="CHEBI:16526"/>
        <dbReference type="ChEBI" id="CHEBI:33384"/>
        <dbReference type="ChEBI" id="CHEBI:57287"/>
        <dbReference type="ChEBI" id="CHEBI:57379"/>
        <dbReference type="ChEBI" id="CHEBI:58299"/>
        <dbReference type="EC" id="2.3.1.50"/>
    </reaction>
</comment>
<dbReference type="FunFam" id="3.40.640.10:FF:000139">
    <property type="entry name" value="Long chain base biosynthesis protein 2a"/>
    <property type="match status" value="1"/>
</dbReference>
<dbReference type="InterPro" id="IPR004839">
    <property type="entry name" value="Aminotransferase_I/II_large"/>
</dbReference>
<organism evidence="12 13">
    <name type="scientific">Arabidopsis arenosa</name>
    <name type="common">Sand rock-cress</name>
    <name type="synonym">Cardaminopsis arenosa</name>
    <dbReference type="NCBI Taxonomy" id="38785"/>
    <lineage>
        <taxon>Eukaryota</taxon>
        <taxon>Viridiplantae</taxon>
        <taxon>Streptophyta</taxon>
        <taxon>Embryophyta</taxon>
        <taxon>Tracheophyta</taxon>
        <taxon>Spermatophyta</taxon>
        <taxon>Magnoliopsida</taxon>
        <taxon>eudicotyledons</taxon>
        <taxon>Gunneridae</taxon>
        <taxon>Pentapetalae</taxon>
        <taxon>rosids</taxon>
        <taxon>malvids</taxon>
        <taxon>Brassicales</taxon>
        <taxon>Brassicaceae</taxon>
        <taxon>Camelineae</taxon>
        <taxon>Arabidopsis</taxon>
    </lineage>
</organism>
<proteinExistence type="inferred from homology"/>
<dbReference type="SUPFAM" id="SSF53383">
    <property type="entry name" value="PLP-dependent transferases"/>
    <property type="match status" value="2"/>
</dbReference>
<sequence length="764" mass="84417">MITIPYLTAVSTYFSYGLLFAFGQLRDYSRLIFDWWRTNNLQGYAPICLAHEDFYIRRLYHRIQDCFGRPISSAPDAWIDVVERVSDDNNKTLKRTTKTSRCLNLGSYNYLGFGSFDEYCTPRVIESLKKFSASTCSSRVDAGTTSVHAELEECVAKYVGQPAAVVFGMGYATNSAIIPVLIGKGGLIISDSLNHTSIVNGARGSGATIRVFQHNTPAHLEKVLKEQIAEGQPRTHRPWKKIIVVVEGIYSMEGEICHLPEIVSICKKYKAYVYLDEAHSIGAIGKTGRGVCELLGVDTADVDIMMGTFTKSFGSCGGYIAGSKDLIQYLKHQCPAHLYATSISTPSATQIISAIKVILGEDGSNRGAQKLARIRENSNFFRAELQKMGFEVLGDNDSPVMPIMLYNPAKIPAFSRECLREKLAVVVVGFPATPLLLARARICISASHSREDLIKALQVISKAGDLTGIKYFPAAPKKQEPAAVVFGMGYLTNSAIIPVLIGKGGLIISDSLNHTSIINGARGSGATIPVFKHNTPSHLKRVLKEQIAEGQPRTHRPWKKIIVVVEGIYSMEGEICHLPEIVSIFKKHMFTWMKLTALEQLAKQEEDLIQYLKYHCPAHLYATSISTPAAQQVISVIKVILGEDASNRGAQKLVRIRENSNFFRAELQKMGFDVLGDNDSPVMPIMLYNPAKIAAFSRACLQENVIVVVNFPAIPLLLARARICISASHSREDLIKALQVILRRVHSLSQHSKHDLNLPKRLKA</sequence>
<dbReference type="PROSITE" id="PS00599">
    <property type="entry name" value="AA_TRANSFER_CLASS_2"/>
    <property type="match status" value="1"/>
</dbReference>
<dbReference type="GO" id="GO:0046513">
    <property type="term" value="P:ceramide biosynthetic process"/>
    <property type="evidence" value="ECO:0007669"/>
    <property type="project" value="TreeGrafter"/>
</dbReference>
<dbReference type="PANTHER" id="PTHR13693">
    <property type="entry name" value="CLASS II AMINOTRANSFERASE/8-AMINO-7-OXONONANOATE SYNTHASE"/>
    <property type="match status" value="1"/>
</dbReference>
<evidence type="ECO:0000313" key="13">
    <source>
        <dbReference type="Proteomes" id="UP000682877"/>
    </source>
</evidence>
<dbReference type="CDD" id="cd06454">
    <property type="entry name" value="KBL_like"/>
    <property type="match status" value="1"/>
</dbReference>
<dbReference type="GO" id="GO:0004758">
    <property type="term" value="F:serine C-palmitoyltransferase activity"/>
    <property type="evidence" value="ECO:0007669"/>
    <property type="project" value="UniProtKB-EC"/>
</dbReference>
<keyword evidence="8" id="KW-0663">Pyridoxal phosphate</keyword>
<accession>A0A8S2ADY2</accession>
<evidence type="ECO:0000313" key="12">
    <source>
        <dbReference type="EMBL" id="CAE6075538.1"/>
    </source>
</evidence>
<evidence type="ECO:0000256" key="9">
    <source>
        <dbReference type="ARBA" id="ARBA00022919"/>
    </source>
</evidence>
<dbReference type="Pfam" id="PF00155">
    <property type="entry name" value="Aminotran_1_2"/>
    <property type="match status" value="3"/>
</dbReference>